<dbReference type="EMBL" id="CP158273">
    <property type="protein sequence ID" value="XDJ97139.1"/>
    <property type="molecule type" value="Genomic_DNA"/>
</dbReference>
<evidence type="ECO:0000256" key="1">
    <source>
        <dbReference type="SAM" id="MobiDB-lite"/>
    </source>
</evidence>
<evidence type="ECO:0000313" key="3">
    <source>
        <dbReference type="EMBL" id="XDJ90206.1"/>
    </source>
</evidence>
<dbReference type="AlphaFoldDB" id="A0AB39GSB1"/>
<evidence type="ECO:0008006" key="7">
    <source>
        <dbReference type="Google" id="ProtNLM"/>
    </source>
</evidence>
<feature type="region of interest" description="Disordered" evidence="1">
    <location>
        <begin position="67"/>
        <end position="97"/>
    </location>
</feature>
<evidence type="ECO:0000313" key="2">
    <source>
        <dbReference type="EMBL" id="XDJ88831.1"/>
    </source>
</evidence>
<protein>
    <recommendedName>
        <fullName evidence="7">Transposase</fullName>
    </recommendedName>
</protein>
<evidence type="ECO:0000313" key="5">
    <source>
        <dbReference type="EMBL" id="XDJ97139.1"/>
    </source>
</evidence>
<gene>
    <name evidence="4" type="ORF">ABRY95_13890</name>
    <name evidence="2" type="ORF">ABRY98_04490</name>
    <name evidence="5" type="ORF">ABRZ05_05380</name>
    <name evidence="6" type="ORF">ABRZ11_05035</name>
    <name evidence="3" type="ORF">ABRZ12_11130</name>
</gene>
<evidence type="ECO:0000313" key="6">
    <source>
        <dbReference type="EMBL" id="XDJ99786.1"/>
    </source>
</evidence>
<dbReference type="RefSeq" id="WP_368648991.1">
    <property type="nucleotide sequence ID" value="NZ_CP158269.1"/>
</dbReference>
<sequence length="126" mass="14031">MPYAPAQRQARYEAKSNIARALTDAGVPSMFCDTIETLKIRARRVFGDPHQGESTIDYFNRVSGLQPRAKSAATGQRVPARTNEPLHARAWTPPRHPRAAEIDALPRPVSMSGRVTTYVGFEERGR</sequence>
<dbReference type="EMBL" id="CP158270">
    <property type="protein sequence ID" value="XDJ90206.1"/>
    <property type="molecule type" value="Genomic_DNA"/>
</dbReference>
<dbReference type="EMBL" id="CP158269">
    <property type="protein sequence ID" value="XDJ88831.1"/>
    <property type="molecule type" value="Genomic_DNA"/>
</dbReference>
<name>A0AB39GSB1_9BURK</name>
<dbReference type="EMBL" id="CP158272">
    <property type="protein sequence ID" value="XDJ99786.1"/>
    <property type="molecule type" value="Genomic_DNA"/>
</dbReference>
<proteinExistence type="predicted"/>
<reference evidence="4" key="1">
    <citation type="submission" date="2024-05" db="EMBL/GenBank/DDBJ databases">
        <authorList>
            <person name="Luo Y.-C."/>
            <person name="Nicholds J."/>
            <person name="Mortimer T."/>
            <person name="Maboni G."/>
        </authorList>
    </citation>
    <scope>NUCLEOTIDE SEQUENCE</scope>
    <source>
        <strain evidence="5">124370</strain>
        <strain evidence="6">124566</strain>
        <strain evidence="4">124953</strain>
        <strain evidence="3">130308</strain>
        <strain evidence="2">130416</strain>
    </source>
</reference>
<accession>A0AB39GSB1</accession>
<dbReference type="EMBL" id="CP158271">
    <property type="protein sequence ID" value="XDJ93438.1"/>
    <property type="molecule type" value="Genomic_DNA"/>
</dbReference>
<organism evidence="4">
    <name type="scientific">Castellaniella ginsengisoli</name>
    <dbReference type="NCBI Taxonomy" id="546114"/>
    <lineage>
        <taxon>Bacteria</taxon>
        <taxon>Pseudomonadati</taxon>
        <taxon>Pseudomonadota</taxon>
        <taxon>Betaproteobacteria</taxon>
        <taxon>Burkholderiales</taxon>
        <taxon>Alcaligenaceae</taxon>
        <taxon>Castellaniella</taxon>
    </lineage>
</organism>
<evidence type="ECO:0000313" key="4">
    <source>
        <dbReference type="EMBL" id="XDJ93438.1"/>
    </source>
</evidence>